<evidence type="ECO:0000256" key="1">
    <source>
        <dbReference type="SAM" id="MobiDB-lite"/>
    </source>
</evidence>
<reference evidence="3" key="1">
    <citation type="submission" date="2018-08" db="EMBL/GenBank/DDBJ databases">
        <authorList>
            <person name="Chevrot R."/>
        </authorList>
    </citation>
    <scope>NUCLEOTIDE SEQUENCE [LARGE SCALE GENOMIC DNA]</scope>
</reference>
<accession>A0A383RA05</accession>
<evidence type="ECO:0000313" key="2">
    <source>
        <dbReference type="EMBL" id="SYX83997.1"/>
    </source>
</evidence>
<keyword evidence="2" id="KW-0456">Lyase</keyword>
<organism evidence="2 3">
    <name type="scientific">Paenibacillus alvei</name>
    <name type="common">Bacillus alvei</name>
    <dbReference type="NCBI Taxonomy" id="44250"/>
    <lineage>
        <taxon>Bacteria</taxon>
        <taxon>Bacillati</taxon>
        <taxon>Bacillota</taxon>
        <taxon>Bacilli</taxon>
        <taxon>Bacillales</taxon>
        <taxon>Paenibacillaceae</taxon>
        <taxon>Paenibacillus</taxon>
    </lineage>
</organism>
<evidence type="ECO:0000313" key="3">
    <source>
        <dbReference type="Proteomes" id="UP000304148"/>
    </source>
</evidence>
<dbReference type="InterPro" id="IPR045392">
    <property type="entry name" value="DUF6519"/>
</dbReference>
<proteinExistence type="predicted"/>
<dbReference type="GO" id="GO:0016829">
    <property type="term" value="F:lyase activity"/>
    <property type="evidence" value="ECO:0007669"/>
    <property type="project" value="UniProtKB-KW"/>
</dbReference>
<dbReference type="Pfam" id="PF20129">
    <property type="entry name" value="DUF6519"/>
    <property type="match status" value="2"/>
</dbReference>
<gene>
    <name evidence="2" type="ORF">PBLR_12419</name>
</gene>
<dbReference type="Proteomes" id="UP000304148">
    <property type="component" value="Chromosome"/>
</dbReference>
<feature type="region of interest" description="Disordered" evidence="1">
    <location>
        <begin position="507"/>
        <end position="539"/>
    </location>
</feature>
<sequence length="798" mass="89470">MKGDFTRQTFDRRKHYSGVLLQQGRLHLDADWNEQQAITQYHEYTENIDVIGASGAPLEEAGFAICIHDDKLLIGGGRYYVDGFLCENEATIDYMKQPDFPNPTDPAVLLSNRSYSLGLVYLDSWQRHLTFLDDPTIREQALGANGPDTTTRVKTVWQVKVMKVTPDLSSLIIVLKNNVESDLNNLMKQNPTLNLNKMIKDIVKNIAAFLNGENTNELENVIEIFSQTINALIRCLRTIQSVKSKHVIHSIRDNIEKQILLLLGSFLAFESNLCKLDFPEWNNMVEEPERFLNARTQPSASTCDPCQLPPTAGYQRLENQLYRVEILQGGDPSQDKVTFVWSRDNGSVVTSIVPPVTAGATEVTVASLGPDTELGFAKSQLVEITDDTLELSSEPGQLVTIMDINPATLQVAFDKALDKNFTLQPKMRRWDGTGNVTSGDWIALEDGIQIRFAAGNYKTGDYWLIPARTASGQIEWPSDSDGAPLAQPPEGIKHHYSRLAIVWNDNDRQSPDEDPCSPHESNRVQSRVPEPTLAKSNKSKISPMGLSFKLFSKIEPSIVEEELSQGLLGMLSSSKEHRSGNLQVRDCRTIFSSLTAQPPAIHVIRTSWVNDCVHSKEDFYENGLLIFLDEKPDRNSLLNGITVIVTLQEGTITHTLPGQIDVMGNVIRWRINQQLVKKNNDFINGLEKDSDFPQLVRVILKGQVIWRNNDQNHNNESLNCQPRRKSYLDGQMFGLPGAQSNLPIDTKILRMLGFPPEPSGQSFRKLIDLQFPSGAGVRASDFESWFYIDRCTSAVTDT</sequence>
<dbReference type="AlphaFoldDB" id="A0A383RA05"/>
<protein>
    <submittedName>
        <fullName evidence="2">Pectine lyase</fullName>
    </submittedName>
</protein>
<feature type="compositionally biased region" description="Basic and acidic residues" evidence="1">
    <location>
        <begin position="507"/>
        <end position="522"/>
    </location>
</feature>
<name>A0A383RA05_PAEAL</name>
<dbReference type="EMBL" id="LS992241">
    <property type="protein sequence ID" value="SYX83997.1"/>
    <property type="molecule type" value="Genomic_DNA"/>
</dbReference>
<dbReference type="RefSeq" id="WP_138185965.1">
    <property type="nucleotide sequence ID" value="NZ_LS992241.1"/>
</dbReference>